<feature type="active site" evidence="9">
    <location>
        <position position="115"/>
    </location>
</feature>
<evidence type="ECO:0000256" key="6">
    <source>
        <dbReference type="ARBA" id="ARBA00022801"/>
    </source>
</evidence>
<evidence type="ECO:0000256" key="4">
    <source>
        <dbReference type="ARBA" id="ARBA00022692"/>
    </source>
</evidence>
<dbReference type="EMBL" id="NIPX01000059">
    <property type="protein sequence ID" value="OWJ80919.1"/>
    <property type="molecule type" value="Genomic_DNA"/>
</dbReference>
<gene>
    <name evidence="9 12" type="primary">lspA</name>
    <name evidence="12" type="ORF">CDV52_20505</name>
</gene>
<comment type="caution">
    <text evidence="9">Lacks conserved residue(s) required for the propagation of feature annotation.</text>
</comment>
<evidence type="ECO:0000313" key="12">
    <source>
        <dbReference type="EMBL" id="OWJ80919.1"/>
    </source>
</evidence>
<dbReference type="HAMAP" id="MF_00161">
    <property type="entry name" value="LspA"/>
    <property type="match status" value="1"/>
</dbReference>
<keyword evidence="7 9" id="KW-1133">Transmembrane helix</keyword>
<evidence type="ECO:0000256" key="7">
    <source>
        <dbReference type="ARBA" id="ARBA00022989"/>
    </source>
</evidence>
<comment type="catalytic activity">
    <reaction evidence="9 10">
        <text>Release of signal peptides from bacterial membrane prolipoproteins. Hydrolyzes -Xaa-Yaa-Zaa-|-(S,diacylglyceryl)Cys-, in which Xaa is hydrophobic (preferably Leu), and Yaa (Ala or Ser) and Zaa (Gly or Ala) have small, neutral side chains.</text>
        <dbReference type="EC" id="3.4.23.36"/>
    </reaction>
</comment>
<sequence length="161" mass="17238">MSARLIVVLFGVTVLADQLTKAAALAWLSRGETVPVLPGFNLTLGFNEGSSFGMLSGVMAGKPLLMAALTGALTMIFAVMAFRARHPFERAGLALIVGGAVGNIIDRLRQGAVTDFLDLYWRGSHWPTFNVADIAITLGAVCILITSLRSRRRKEPALDQP</sequence>
<evidence type="ECO:0000256" key="2">
    <source>
        <dbReference type="ARBA" id="ARBA00022475"/>
    </source>
</evidence>
<dbReference type="Pfam" id="PF01252">
    <property type="entry name" value="Peptidase_A8"/>
    <property type="match status" value="1"/>
</dbReference>
<feature type="transmembrane region" description="Helical" evidence="9">
    <location>
        <begin position="64"/>
        <end position="84"/>
    </location>
</feature>
<dbReference type="RefSeq" id="WP_088234164.1">
    <property type="nucleotide sequence ID" value="NZ_CALUEG010000045.1"/>
</dbReference>
<comment type="caution">
    <text evidence="12">The sequence shown here is derived from an EMBL/GenBank/DDBJ whole genome shotgun (WGS) entry which is preliminary data.</text>
</comment>
<protein>
    <recommendedName>
        <fullName evidence="9">Lipoprotein signal peptidase</fullName>
        <ecNumber evidence="9">3.4.23.36</ecNumber>
    </recommendedName>
    <alternativeName>
        <fullName evidence="9">Prolipoprotein signal peptidase</fullName>
    </alternativeName>
    <alternativeName>
        <fullName evidence="9">Signal peptidase II</fullName>
        <shortName evidence="9">SPase II</shortName>
    </alternativeName>
</protein>
<feature type="transmembrane region" description="Helical" evidence="9">
    <location>
        <begin position="91"/>
        <end position="108"/>
    </location>
</feature>
<dbReference type="NCBIfam" id="TIGR00077">
    <property type="entry name" value="lspA"/>
    <property type="match status" value="1"/>
</dbReference>
<comment type="function">
    <text evidence="9 10">This protein specifically catalyzes the removal of signal peptides from prolipoproteins.</text>
</comment>
<reference evidence="12 13" key="1">
    <citation type="submission" date="2016-11" db="EMBL/GenBank/DDBJ databases">
        <title>Comparison of Traditional DNA-DNA Hybridization with In Silico Genomic Analysis.</title>
        <authorList>
            <person name="Nicholson A.C."/>
            <person name="Sammons S."/>
            <person name="Humrighouse B.W."/>
            <person name="Graziano J."/>
            <person name="Lasker B."/>
            <person name="Whitney A.M."/>
            <person name="Mcquiston J.R."/>
        </authorList>
    </citation>
    <scope>NUCLEOTIDE SEQUENCE [LARGE SCALE GENOMIC DNA]</scope>
    <source>
        <strain evidence="12 13">H2381</strain>
    </source>
</reference>
<dbReference type="GO" id="GO:0005886">
    <property type="term" value="C:plasma membrane"/>
    <property type="evidence" value="ECO:0007669"/>
    <property type="project" value="UniProtKB-SubCell"/>
</dbReference>
<comment type="subcellular location">
    <subcellularLocation>
        <location evidence="9">Cell membrane</location>
        <topology evidence="9">Multi-pass membrane protein</topology>
    </subcellularLocation>
</comment>
<evidence type="ECO:0000256" key="10">
    <source>
        <dbReference type="RuleBase" id="RU000594"/>
    </source>
</evidence>
<evidence type="ECO:0000256" key="1">
    <source>
        <dbReference type="ARBA" id="ARBA00006139"/>
    </source>
</evidence>
<evidence type="ECO:0000256" key="5">
    <source>
        <dbReference type="ARBA" id="ARBA00022750"/>
    </source>
</evidence>
<keyword evidence="4 9" id="KW-0812">Transmembrane</keyword>
<dbReference type="EC" id="3.4.23.36" evidence="9"/>
<feature type="transmembrane region" description="Helical" evidence="9">
    <location>
        <begin position="128"/>
        <end position="148"/>
    </location>
</feature>
<keyword evidence="3 9" id="KW-0645">Protease</keyword>
<comment type="pathway">
    <text evidence="9">Protein modification; lipoprotein biosynthesis (signal peptide cleavage).</text>
</comment>
<dbReference type="PANTHER" id="PTHR33695">
    <property type="entry name" value="LIPOPROTEIN SIGNAL PEPTIDASE"/>
    <property type="match status" value="1"/>
</dbReference>
<keyword evidence="2 9" id="KW-1003">Cell membrane</keyword>
<accession>A0A212AHJ9</accession>
<organism evidence="12 13">
    <name type="scientific">Haematobacter missouriensis</name>
    <dbReference type="NCBI Taxonomy" id="366616"/>
    <lineage>
        <taxon>Bacteria</taxon>
        <taxon>Pseudomonadati</taxon>
        <taxon>Pseudomonadota</taxon>
        <taxon>Alphaproteobacteria</taxon>
        <taxon>Rhodobacterales</taxon>
        <taxon>Paracoccaceae</taxon>
        <taxon>Haematobacter</taxon>
    </lineage>
</organism>
<evidence type="ECO:0000256" key="8">
    <source>
        <dbReference type="ARBA" id="ARBA00023136"/>
    </source>
</evidence>
<evidence type="ECO:0000313" key="13">
    <source>
        <dbReference type="Proteomes" id="UP000196640"/>
    </source>
</evidence>
<keyword evidence="8 9" id="KW-0472">Membrane</keyword>
<keyword evidence="6 9" id="KW-0378">Hydrolase</keyword>
<proteinExistence type="inferred from homology"/>
<keyword evidence="5 9" id="KW-0064">Aspartyl protease</keyword>
<evidence type="ECO:0000256" key="9">
    <source>
        <dbReference type="HAMAP-Rule" id="MF_00161"/>
    </source>
</evidence>
<comment type="similarity">
    <text evidence="1 9 11">Belongs to the peptidase A8 family.</text>
</comment>
<dbReference type="AlphaFoldDB" id="A0A212AHJ9"/>
<dbReference type="UniPathway" id="UPA00665"/>
<dbReference type="PANTHER" id="PTHR33695:SF1">
    <property type="entry name" value="LIPOPROTEIN SIGNAL PEPTIDASE"/>
    <property type="match status" value="1"/>
</dbReference>
<dbReference type="GO" id="GO:0006508">
    <property type="term" value="P:proteolysis"/>
    <property type="evidence" value="ECO:0007669"/>
    <property type="project" value="UniProtKB-KW"/>
</dbReference>
<name>A0A212AHJ9_9RHOB</name>
<evidence type="ECO:0000256" key="3">
    <source>
        <dbReference type="ARBA" id="ARBA00022670"/>
    </source>
</evidence>
<dbReference type="Proteomes" id="UP000196640">
    <property type="component" value="Unassembled WGS sequence"/>
</dbReference>
<dbReference type="PRINTS" id="PR00781">
    <property type="entry name" value="LIPOSIGPTASE"/>
</dbReference>
<dbReference type="PROSITE" id="PS00855">
    <property type="entry name" value="SPASE_II"/>
    <property type="match status" value="1"/>
</dbReference>
<feature type="active site" evidence="9">
    <location>
        <position position="133"/>
    </location>
</feature>
<dbReference type="InterPro" id="IPR001872">
    <property type="entry name" value="Peptidase_A8"/>
</dbReference>
<dbReference type="OrthoDB" id="9810259at2"/>
<dbReference type="GO" id="GO:0004190">
    <property type="term" value="F:aspartic-type endopeptidase activity"/>
    <property type="evidence" value="ECO:0007669"/>
    <property type="project" value="UniProtKB-UniRule"/>
</dbReference>
<evidence type="ECO:0000256" key="11">
    <source>
        <dbReference type="RuleBase" id="RU004181"/>
    </source>
</evidence>